<evidence type="ECO:0000313" key="1">
    <source>
        <dbReference type="EMBL" id="MEL0630148.1"/>
    </source>
</evidence>
<protein>
    <submittedName>
        <fullName evidence="1">DUF1289 domain-containing protein</fullName>
    </submittedName>
</protein>
<evidence type="ECO:0000313" key="2">
    <source>
        <dbReference type="Proteomes" id="UP001369082"/>
    </source>
</evidence>
<keyword evidence="2" id="KW-1185">Reference proteome</keyword>
<sequence length="61" mass="7042">MKKNKSPCIDACDFSSPKGWCLGCARTRKECQQWKAITPYRLKILQKDLEKRLVQLKADAT</sequence>
<comment type="caution">
    <text evidence="1">The sequence shown here is derived from an EMBL/GenBank/DDBJ whole genome shotgun (WGS) entry which is preliminary data.</text>
</comment>
<name>A0ABU9GS41_9GAMM</name>
<accession>A0ABU9GS41</accession>
<dbReference type="RefSeq" id="WP_341598277.1">
    <property type="nucleotide sequence ID" value="NZ_JBAKAZ010000042.1"/>
</dbReference>
<dbReference type="InterPro" id="IPR010710">
    <property type="entry name" value="DUF1289"/>
</dbReference>
<dbReference type="Pfam" id="PF06945">
    <property type="entry name" value="DUF1289"/>
    <property type="match status" value="1"/>
</dbReference>
<dbReference type="Proteomes" id="UP001369082">
    <property type="component" value="Unassembled WGS sequence"/>
</dbReference>
<gene>
    <name evidence="1" type="ORF">V6256_11085</name>
</gene>
<organism evidence="1 2">
    <name type="scientific">Psychromonas aquatilis</name>
    <dbReference type="NCBI Taxonomy" id="2005072"/>
    <lineage>
        <taxon>Bacteria</taxon>
        <taxon>Pseudomonadati</taxon>
        <taxon>Pseudomonadota</taxon>
        <taxon>Gammaproteobacteria</taxon>
        <taxon>Alteromonadales</taxon>
        <taxon>Psychromonadaceae</taxon>
        <taxon>Psychromonas</taxon>
    </lineage>
</organism>
<reference evidence="1 2" key="1">
    <citation type="submission" date="2024-02" db="EMBL/GenBank/DDBJ databases">
        <title>Bacteria isolated from the canopy kelp, Nereocystis luetkeana.</title>
        <authorList>
            <person name="Pfister C.A."/>
            <person name="Younker I.T."/>
            <person name="Light S.H."/>
        </authorList>
    </citation>
    <scope>NUCLEOTIDE SEQUENCE [LARGE SCALE GENOMIC DNA]</scope>
    <source>
        <strain evidence="1 2">TI.1.05</strain>
    </source>
</reference>
<dbReference type="EMBL" id="JBAKAZ010000042">
    <property type="protein sequence ID" value="MEL0630148.1"/>
    <property type="molecule type" value="Genomic_DNA"/>
</dbReference>
<proteinExistence type="predicted"/>